<sequence>MRKAQRYLVGFEERTMNGTDLNGCFQGCLQATAFYCASVNYNDKKKVRNMVVVRRESVERCFTVHVNTILLSLESRLLEKAASLGQSIRNATTDADEYYDDYPAEMQGTA</sequence>
<dbReference type="SUPFAM" id="SSF57414">
    <property type="entry name" value="Hairpin loop containing domain-like"/>
    <property type="match status" value="1"/>
</dbReference>
<protein>
    <submittedName>
        <fullName evidence="3">Apple domain-containing protein</fullName>
    </submittedName>
</protein>
<organism evidence="3">
    <name type="scientific">Nippostrongylus brasiliensis</name>
    <name type="common">Rat hookworm</name>
    <dbReference type="NCBI Taxonomy" id="27835"/>
    <lineage>
        <taxon>Eukaryota</taxon>
        <taxon>Metazoa</taxon>
        <taxon>Ecdysozoa</taxon>
        <taxon>Nematoda</taxon>
        <taxon>Chromadorea</taxon>
        <taxon>Rhabditida</taxon>
        <taxon>Rhabditina</taxon>
        <taxon>Rhabditomorpha</taxon>
        <taxon>Strongyloidea</taxon>
        <taxon>Heligmosomidae</taxon>
        <taxon>Nippostrongylus</taxon>
    </lineage>
</organism>
<dbReference type="Gene3D" id="3.50.4.10">
    <property type="entry name" value="Hepatocyte Growth Factor"/>
    <property type="match status" value="1"/>
</dbReference>
<dbReference type="WBParaSite" id="NBR_0002044501-mRNA-1">
    <property type="protein sequence ID" value="NBR_0002044501-mRNA-1"/>
    <property type="gene ID" value="NBR_0002044501"/>
</dbReference>
<evidence type="ECO:0000313" key="2">
    <source>
        <dbReference type="Proteomes" id="UP000271162"/>
    </source>
</evidence>
<dbReference type="Proteomes" id="UP000271162">
    <property type="component" value="Unassembled WGS sequence"/>
</dbReference>
<dbReference type="AlphaFoldDB" id="A0A0N4YT73"/>
<accession>A0A0N4YT73</accession>
<dbReference type="EMBL" id="UYSL01025148">
    <property type="protein sequence ID" value="VDL84183.1"/>
    <property type="molecule type" value="Genomic_DNA"/>
</dbReference>
<reference evidence="3" key="1">
    <citation type="submission" date="2017-02" db="UniProtKB">
        <authorList>
            <consortium name="WormBaseParasite"/>
        </authorList>
    </citation>
    <scope>IDENTIFICATION</scope>
</reference>
<name>A0A0N4YT73_NIPBR</name>
<gene>
    <name evidence="1" type="ORF">NBR_LOCUS20446</name>
</gene>
<proteinExistence type="predicted"/>
<reference evidence="1 2" key="2">
    <citation type="submission" date="2018-11" db="EMBL/GenBank/DDBJ databases">
        <authorList>
            <consortium name="Pathogen Informatics"/>
        </authorList>
    </citation>
    <scope>NUCLEOTIDE SEQUENCE [LARGE SCALE GENOMIC DNA]</scope>
</reference>
<evidence type="ECO:0000313" key="1">
    <source>
        <dbReference type="EMBL" id="VDL84183.1"/>
    </source>
</evidence>
<keyword evidence="2" id="KW-1185">Reference proteome</keyword>
<evidence type="ECO:0000313" key="3">
    <source>
        <dbReference type="WBParaSite" id="NBR_0002044501-mRNA-1"/>
    </source>
</evidence>